<dbReference type="InterPro" id="IPR011856">
    <property type="entry name" value="tRNA_endonuc-like_dom_sf"/>
</dbReference>
<sequence>MNEWKSYEWLVTKIYHDQMHSIDIDVKYNQRIRGELSDQLRQIDILITENRDNNEFITIIDCKHHNGKIDIKGVEEFLGMCEDVGAKNGILISKEGFTSGAIRRVRHRDDIKLETIDWETAYQKAEEAYIYNTISDLCDCCTNPKDKGKSIPGIILWDLGWGVEIEGILYMFGFGECLKCNVKHLYCDSCGAISHVHENKYVCECCDMDYSAFIEAR</sequence>
<dbReference type="RefSeq" id="WP_128706429.1">
    <property type="nucleotide sequence ID" value="NZ_RLII01000033.1"/>
</dbReference>
<organism evidence="2 3">
    <name type="scientific">Acetivibrio mesophilus</name>
    <dbReference type="NCBI Taxonomy" id="2487273"/>
    <lineage>
        <taxon>Bacteria</taxon>
        <taxon>Bacillati</taxon>
        <taxon>Bacillota</taxon>
        <taxon>Clostridia</taxon>
        <taxon>Eubacteriales</taxon>
        <taxon>Oscillospiraceae</taxon>
        <taxon>Acetivibrio</taxon>
    </lineage>
</organism>
<dbReference type="GO" id="GO:0004519">
    <property type="term" value="F:endonuclease activity"/>
    <property type="evidence" value="ECO:0007669"/>
    <property type="project" value="UniProtKB-KW"/>
</dbReference>
<reference evidence="3" key="1">
    <citation type="submission" date="2018-11" db="EMBL/GenBank/DDBJ databases">
        <title>Genome sequencing of a novel mesophilic and cellulolytic organism within the genus Hungateiclostridium.</title>
        <authorList>
            <person name="Rettenmaier R."/>
            <person name="Liebl W."/>
            <person name="Zverlov V."/>
        </authorList>
    </citation>
    <scope>NUCLEOTIDE SEQUENCE [LARGE SCALE GENOMIC DNA]</scope>
    <source>
        <strain evidence="3">N2K1</strain>
    </source>
</reference>
<dbReference type="Pfam" id="PF04471">
    <property type="entry name" value="Mrr_cat"/>
    <property type="match status" value="1"/>
</dbReference>
<accession>A0A4Q0I2B5</accession>
<keyword evidence="2" id="KW-0378">Hydrolase</keyword>
<keyword evidence="3" id="KW-1185">Reference proteome</keyword>
<dbReference type="EMBL" id="RLII01000033">
    <property type="protein sequence ID" value="RXE57837.1"/>
    <property type="molecule type" value="Genomic_DNA"/>
</dbReference>
<evidence type="ECO:0000259" key="1">
    <source>
        <dbReference type="Pfam" id="PF04471"/>
    </source>
</evidence>
<proteinExistence type="predicted"/>
<dbReference type="GO" id="GO:0003677">
    <property type="term" value="F:DNA binding"/>
    <property type="evidence" value="ECO:0007669"/>
    <property type="project" value="InterPro"/>
</dbReference>
<evidence type="ECO:0000313" key="3">
    <source>
        <dbReference type="Proteomes" id="UP000289166"/>
    </source>
</evidence>
<comment type="caution">
    <text evidence="2">The sequence shown here is derived from an EMBL/GenBank/DDBJ whole genome shotgun (WGS) entry which is preliminary data.</text>
</comment>
<feature type="domain" description="Restriction endonuclease type IV Mrr" evidence="1">
    <location>
        <begin position="41"/>
        <end position="113"/>
    </location>
</feature>
<dbReference type="OrthoDB" id="1950674at2"/>
<dbReference type="GO" id="GO:0009307">
    <property type="term" value="P:DNA restriction-modification system"/>
    <property type="evidence" value="ECO:0007669"/>
    <property type="project" value="InterPro"/>
</dbReference>
<protein>
    <submittedName>
        <fullName evidence="2">Restriction endonuclease</fullName>
    </submittedName>
</protein>
<dbReference type="Gene3D" id="3.40.1350.10">
    <property type="match status" value="1"/>
</dbReference>
<keyword evidence="2" id="KW-0255">Endonuclease</keyword>
<gene>
    <name evidence="2" type="ORF">EFD62_15515</name>
</gene>
<dbReference type="InterPro" id="IPR007560">
    <property type="entry name" value="Restrct_endonuc_IV_Mrr"/>
</dbReference>
<dbReference type="Proteomes" id="UP000289166">
    <property type="component" value="Unassembled WGS sequence"/>
</dbReference>
<dbReference type="AlphaFoldDB" id="A0A4Q0I2B5"/>
<keyword evidence="2" id="KW-0540">Nuclease</keyword>
<evidence type="ECO:0000313" key="2">
    <source>
        <dbReference type="EMBL" id="RXE57837.1"/>
    </source>
</evidence>
<name>A0A4Q0I2B5_9FIRM</name>
<dbReference type="SUPFAM" id="SSF52980">
    <property type="entry name" value="Restriction endonuclease-like"/>
    <property type="match status" value="1"/>
</dbReference>
<dbReference type="InterPro" id="IPR011335">
    <property type="entry name" value="Restrct_endonuc-II-like"/>
</dbReference>